<feature type="active site" description="Charge relay system" evidence="1">
    <location>
        <position position="233"/>
    </location>
</feature>
<dbReference type="PANTHER" id="PTHR11614">
    <property type="entry name" value="PHOSPHOLIPASE-RELATED"/>
    <property type="match status" value="1"/>
</dbReference>
<evidence type="ECO:0000313" key="4">
    <source>
        <dbReference type="Proteomes" id="UP000290365"/>
    </source>
</evidence>
<dbReference type="KEGG" id="kbs:EPA93_25435"/>
<keyword evidence="4" id="KW-1185">Reference proteome</keyword>
<dbReference type="SUPFAM" id="SSF53474">
    <property type="entry name" value="alpha/beta-Hydrolases"/>
    <property type="match status" value="1"/>
</dbReference>
<protein>
    <submittedName>
        <fullName evidence="3">Alpha/beta fold hydrolase</fullName>
    </submittedName>
</protein>
<dbReference type="AlphaFoldDB" id="A0A4P6JUY8"/>
<evidence type="ECO:0000256" key="1">
    <source>
        <dbReference type="PIRSR" id="PIRSR017388-1"/>
    </source>
</evidence>
<feature type="active site" description="Nucleophile" evidence="1">
    <location>
        <position position="100"/>
    </location>
</feature>
<dbReference type="InterPro" id="IPR022742">
    <property type="entry name" value="Hydrolase_4"/>
</dbReference>
<accession>A0A4P6JUY8</accession>
<dbReference type="InterPro" id="IPR051044">
    <property type="entry name" value="MAG_DAG_Lipase"/>
</dbReference>
<dbReference type="Pfam" id="PF12146">
    <property type="entry name" value="Hydrolase_4"/>
    <property type="match status" value="1"/>
</dbReference>
<sequence>METPSEYSIAATQSQLANKQPAAIGVLLVHGFNADQHDMEDLAHAFASQGLLTENLLLPGHGTHVREMFSSGWPEWACAVKTALQRLQERCAAVFLIGHSLGGSLCLHVAAQENVAGIVTICAPVRMYPWMQLAVHLAKYLTPLLPTLREDICDPKAHRRYQSRGYRWTPTAPVASMLEFLPQLRAELPTITAPVLIMVAHHDHVVPACDGSEIYRLLGSQDKHLITFYRSFHVIMKDHDREEVYARARDFILSHSATMQVQQKIQ</sequence>
<proteinExistence type="predicted"/>
<dbReference type="Proteomes" id="UP000290365">
    <property type="component" value="Chromosome"/>
</dbReference>
<dbReference type="PIRSF" id="PIRSF017388">
    <property type="entry name" value="Esterase_lipase"/>
    <property type="match status" value="1"/>
</dbReference>
<dbReference type="OrthoDB" id="9786110at2"/>
<dbReference type="InterPro" id="IPR029058">
    <property type="entry name" value="AB_hydrolase_fold"/>
</dbReference>
<dbReference type="GO" id="GO:0052689">
    <property type="term" value="F:carboxylic ester hydrolase activity"/>
    <property type="evidence" value="ECO:0007669"/>
    <property type="project" value="InterPro"/>
</dbReference>
<keyword evidence="3" id="KW-0378">Hydrolase</keyword>
<name>A0A4P6JUY8_KTERU</name>
<evidence type="ECO:0000259" key="2">
    <source>
        <dbReference type="Pfam" id="PF12146"/>
    </source>
</evidence>
<reference evidence="3 4" key="1">
    <citation type="submission" date="2019-01" db="EMBL/GenBank/DDBJ databases">
        <title>Ktedonosporobacter rubrisoli SCAWS-G2.</title>
        <authorList>
            <person name="Huang Y."/>
            <person name="Yan B."/>
        </authorList>
    </citation>
    <scope>NUCLEOTIDE SEQUENCE [LARGE SCALE GENOMIC DNA]</scope>
    <source>
        <strain evidence="3 4">SCAWS-G2</strain>
    </source>
</reference>
<gene>
    <name evidence="3" type="ORF">EPA93_25435</name>
</gene>
<dbReference type="RefSeq" id="WP_129890193.1">
    <property type="nucleotide sequence ID" value="NZ_CP035758.1"/>
</dbReference>
<evidence type="ECO:0000313" key="3">
    <source>
        <dbReference type="EMBL" id="QBD79140.1"/>
    </source>
</evidence>
<dbReference type="EMBL" id="CP035758">
    <property type="protein sequence ID" value="QBD79140.1"/>
    <property type="molecule type" value="Genomic_DNA"/>
</dbReference>
<feature type="active site" description="Charge relay system" evidence="1">
    <location>
        <position position="203"/>
    </location>
</feature>
<organism evidence="3 4">
    <name type="scientific">Ktedonosporobacter rubrisoli</name>
    <dbReference type="NCBI Taxonomy" id="2509675"/>
    <lineage>
        <taxon>Bacteria</taxon>
        <taxon>Bacillati</taxon>
        <taxon>Chloroflexota</taxon>
        <taxon>Ktedonobacteria</taxon>
        <taxon>Ktedonobacterales</taxon>
        <taxon>Ktedonosporobacteraceae</taxon>
        <taxon>Ktedonosporobacter</taxon>
    </lineage>
</organism>
<dbReference type="InterPro" id="IPR012354">
    <property type="entry name" value="Esterase_lipase"/>
</dbReference>
<dbReference type="Gene3D" id="3.40.50.1820">
    <property type="entry name" value="alpha/beta hydrolase"/>
    <property type="match status" value="1"/>
</dbReference>
<feature type="domain" description="Serine aminopeptidase S33" evidence="2">
    <location>
        <begin position="26"/>
        <end position="240"/>
    </location>
</feature>